<sequence>MSRDASEPRGPGRRPAGQDTRGAVLRAAREEFAEKGVDGASMRSIARRAGVDPGTVRHWFANREELVAASVIPRELNPAEQIRILSAPGLTGLGRRIAETVLGAWDEEGGPARFRILVAGLSSTDMHDVLAPILERSVIPTVSDLVPDPDPRRFVLVLNLLGGTLLMRHVFRIEPTASLPLEVLVATVGDAIQRALEDPL</sequence>
<dbReference type="InterPro" id="IPR001647">
    <property type="entry name" value="HTH_TetR"/>
</dbReference>
<dbReference type="OrthoDB" id="3210235at2"/>
<dbReference type="Gene3D" id="1.10.357.10">
    <property type="entry name" value="Tetracycline Repressor, domain 2"/>
    <property type="match status" value="1"/>
</dbReference>
<evidence type="ECO:0000313" key="6">
    <source>
        <dbReference type="Proteomes" id="UP000224915"/>
    </source>
</evidence>
<dbReference type="PROSITE" id="PS50977">
    <property type="entry name" value="HTH_TETR_2"/>
    <property type="match status" value="1"/>
</dbReference>
<dbReference type="PANTHER" id="PTHR30055">
    <property type="entry name" value="HTH-TYPE TRANSCRIPTIONAL REGULATOR RUTR"/>
    <property type="match status" value="1"/>
</dbReference>
<dbReference type="RefSeq" id="WP_098467744.1">
    <property type="nucleotide sequence ID" value="NZ_PDJD01000001.1"/>
</dbReference>
<dbReference type="EMBL" id="PDJD01000001">
    <property type="protein sequence ID" value="PFG18483.1"/>
    <property type="molecule type" value="Genomic_DNA"/>
</dbReference>
<evidence type="ECO:0000256" key="2">
    <source>
        <dbReference type="PROSITE-ProRule" id="PRU00335"/>
    </source>
</evidence>
<accession>A0A2A9CVP9</accession>
<dbReference type="InterPro" id="IPR050109">
    <property type="entry name" value="HTH-type_TetR-like_transc_reg"/>
</dbReference>
<keyword evidence="1 2" id="KW-0238">DNA-binding</keyword>
<dbReference type="Proteomes" id="UP000224915">
    <property type="component" value="Unassembled WGS sequence"/>
</dbReference>
<protein>
    <submittedName>
        <fullName evidence="5">TetR family transcriptional regulator</fullName>
    </submittedName>
</protein>
<dbReference type="SUPFAM" id="SSF48498">
    <property type="entry name" value="Tetracyclin repressor-like, C-terminal domain"/>
    <property type="match status" value="1"/>
</dbReference>
<dbReference type="GO" id="GO:0003700">
    <property type="term" value="F:DNA-binding transcription factor activity"/>
    <property type="evidence" value="ECO:0007669"/>
    <property type="project" value="TreeGrafter"/>
</dbReference>
<dbReference type="PANTHER" id="PTHR30055:SF235">
    <property type="entry name" value="TRANSCRIPTIONAL REGULATORY PROTEIN"/>
    <property type="match status" value="1"/>
</dbReference>
<proteinExistence type="predicted"/>
<dbReference type="Pfam" id="PF00440">
    <property type="entry name" value="TetR_N"/>
    <property type="match status" value="1"/>
</dbReference>
<comment type="caution">
    <text evidence="5">The sequence shown here is derived from an EMBL/GenBank/DDBJ whole genome shotgun (WGS) entry which is preliminary data.</text>
</comment>
<name>A0A2A9CVP9_9MICO</name>
<evidence type="ECO:0000256" key="1">
    <source>
        <dbReference type="ARBA" id="ARBA00023125"/>
    </source>
</evidence>
<feature type="domain" description="HTH tetR-type" evidence="4">
    <location>
        <begin position="18"/>
        <end position="78"/>
    </location>
</feature>
<dbReference type="Pfam" id="PF17920">
    <property type="entry name" value="TetR_C_16"/>
    <property type="match status" value="1"/>
</dbReference>
<gene>
    <name evidence="5" type="ORF">ATL40_0019</name>
</gene>
<dbReference type="AlphaFoldDB" id="A0A2A9CVP9"/>
<dbReference type="InterPro" id="IPR009057">
    <property type="entry name" value="Homeodomain-like_sf"/>
</dbReference>
<dbReference type="InterPro" id="IPR041678">
    <property type="entry name" value="TetR_C_16"/>
</dbReference>
<dbReference type="InterPro" id="IPR036271">
    <property type="entry name" value="Tet_transcr_reg_TetR-rel_C_sf"/>
</dbReference>
<organism evidence="5 6">
    <name type="scientific">Serinibacter salmoneus</name>
    <dbReference type="NCBI Taxonomy" id="556530"/>
    <lineage>
        <taxon>Bacteria</taxon>
        <taxon>Bacillati</taxon>
        <taxon>Actinomycetota</taxon>
        <taxon>Actinomycetes</taxon>
        <taxon>Micrococcales</taxon>
        <taxon>Beutenbergiaceae</taxon>
        <taxon>Serinibacter</taxon>
    </lineage>
</organism>
<dbReference type="GO" id="GO:0000976">
    <property type="term" value="F:transcription cis-regulatory region binding"/>
    <property type="evidence" value="ECO:0007669"/>
    <property type="project" value="TreeGrafter"/>
</dbReference>
<evidence type="ECO:0000313" key="5">
    <source>
        <dbReference type="EMBL" id="PFG18483.1"/>
    </source>
</evidence>
<feature type="DNA-binding region" description="H-T-H motif" evidence="2">
    <location>
        <begin position="41"/>
        <end position="60"/>
    </location>
</feature>
<evidence type="ECO:0000259" key="4">
    <source>
        <dbReference type="PROSITE" id="PS50977"/>
    </source>
</evidence>
<dbReference type="Gene3D" id="1.10.10.60">
    <property type="entry name" value="Homeodomain-like"/>
    <property type="match status" value="1"/>
</dbReference>
<feature type="region of interest" description="Disordered" evidence="3">
    <location>
        <begin position="1"/>
        <end position="23"/>
    </location>
</feature>
<evidence type="ECO:0000256" key="3">
    <source>
        <dbReference type="SAM" id="MobiDB-lite"/>
    </source>
</evidence>
<keyword evidence="6" id="KW-1185">Reference proteome</keyword>
<reference evidence="5 6" key="1">
    <citation type="submission" date="2017-10" db="EMBL/GenBank/DDBJ databases">
        <title>Sequencing the genomes of 1000 actinobacteria strains.</title>
        <authorList>
            <person name="Klenk H.-P."/>
        </authorList>
    </citation>
    <scope>NUCLEOTIDE SEQUENCE [LARGE SCALE GENOMIC DNA]</scope>
    <source>
        <strain evidence="5 6">DSM 21801</strain>
    </source>
</reference>
<dbReference type="SUPFAM" id="SSF46689">
    <property type="entry name" value="Homeodomain-like"/>
    <property type="match status" value="1"/>
</dbReference>
<dbReference type="PRINTS" id="PR00455">
    <property type="entry name" value="HTHTETR"/>
</dbReference>